<dbReference type="SMART" id="SM00062">
    <property type="entry name" value="PBPb"/>
    <property type="match status" value="1"/>
</dbReference>
<sequence length="256" mass="28559">MVNFWRTSFFSLLMTLTFVMGAGATPWRDIEHRGHLLVGVTEYDHRPLSFRDTEGNLRGLEIDIIGRLAQELLGDESAVELVPLSNVERLSAVIDGRVDMAIASITVTRSRLRIVDFSHHYFLSGTALITRKENGHSLSADDTIAVLEGSSAIVLLKQNLPSAPLKGVSSYQEGLSLVAQGEIRAFAGDITLLTGWIQENPEYHLLPQIYGAYPLAIALPKGLQHQELRDKINKIMINLSQEGWLQERIKYWGLEP</sequence>
<keyword evidence="2" id="KW-0813">Transport</keyword>
<dbReference type="KEGG" id="csn:Cyast_0456"/>
<dbReference type="Pfam" id="PF00497">
    <property type="entry name" value="SBP_bac_3"/>
    <property type="match status" value="1"/>
</dbReference>
<gene>
    <name evidence="7" type="ordered locus">Cyast_0456</name>
</gene>
<dbReference type="HOGENOM" id="CLU_019602_18_4_3"/>
<dbReference type="InterPro" id="IPR051455">
    <property type="entry name" value="Bact_solute-bind_prot3"/>
</dbReference>
<dbReference type="InterPro" id="IPR001320">
    <property type="entry name" value="Iontro_rcpt_C"/>
</dbReference>
<feature type="domain" description="Ionotropic glutamate receptor C-terminal" evidence="6">
    <location>
        <begin position="35"/>
        <end position="256"/>
    </location>
</feature>
<dbReference type="GO" id="GO:0015276">
    <property type="term" value="F:ligand-gated monoatomic ion channel activity"/>
    <property type="evidence" value="ECO:0007669"/>
    <property type="project" value="InterPro"/>
</dbReference>
<dbReference type="GO" id="GO:0005576">
    <property type="term" value="C:extracellular region"/>
    <property type="evidence" value="ECO:0007669"/>
    <property type="project" value="TreeGrafter"/>
</dbReference>
<evidence type="ECO:0000259" key="6">
    <source>
        <dbReference type="SMART" id="SM00079"/>
    </source>
</evidence>
<evidence type="ECO:0000313" key="8">
    <source>
        <dbReference type="Proteomes" id="UP000010483"/>
    </source>
</evidence>
<evidence type="ECO:0000256" key="1">
    <source>
        <dbReference type="ARBA" id="ARBA00010333"/>
    </source>
</evidence>
<dbReference type="STRING" id="292563.Cyast_0456"/>
<dbReference type="eggNOG" id="COG0834">
    <property type="taxonomic scope" value="Bacteria"/>
</dbReference>
<feature type="chain" id="PRO_5003938352" evidence="4">
    <location>
        <begin position="23"/>
        <end position="256"/>
    </location>
</feature>
<keyword evidence="8" id="KW-1185">Reference proteome</keyword>
<dbReference type="PANTHER" id="PTHR30085:SF6">
    <property type="entry name" value="ABC TRANSPORTER GLUTAMINE-BINDING PROTEIN GLNH"/>
    <property type="match status" value="1"/>
</dbReference>
<dbReference type="SMART" id="SM00079">
    <property type="entry name" value="PBPe"/>
    <property type="match status" value="1"/>
</dbReference>
<dbReference type="EMBL" id="CP003940">
    <property type="protein sequence ID" value="AFZ46436.1"/>
    <property type="molecule type" value="Genomic_DNA"/>
</dbReference>
<organism evidence="7 8">
    <name type="scientific">Cyanobacterium stanieri (strain ATCC 29140 / PCC 7202)</name>
    <dbReference type="NCBI Taxonomy" id="292563"/>
    <lineage>
        <taxon>Bacteria</taxon>
        <taxon>Bacillati</taxon>
        <taxon>Cyanobacteriota</taxon>
        <taxon>Cyanophyceae</taxon>
        <taxon>Oscillatoriophycideae</taxon>
        <taxon>Chroococcales</taxon>
        <taxon>Geminocystaceae</taxon>
        <taxon>Cyanobacterium</taxon>
    </lineage>
</organism>
<accession>K9YHJ4</accession>
<dbReference type="Proteomes" id="UP000010483">
    <property type="component" value="Chromosome"/>
</dbReference>
<dbReference type="PANTHER" id="PTHR30085">
    <property type="entry name" value="AMINO ACID ABC TRANSPORTER PERMEASE"/>
    <property type="match status" value="1"/>
</dbReference>
<evidence type="ECO:0000259" key="5">
    <source>
        <dbReference type="SMART" id="SM00062"/>
    </source>
</evidence>
<name>K9YHJ4_CYASC</name>
<feature type="domain" description="Solute-binding protein family 3/N-terminal" evidence="5">
    <location>
        <begin position="35"/>
        <end position="256"/>
    </location>
</feature>
<dbReference type="GO" id="GO:0006865">
    <property type="term" value="P:amino acid transport"/>
    <property type="evidence" value="ECO:0007669"/>
    <property type="project" value="TreeGrafter"/>
</dbReference>
<evidence type="ECO:0000256" key="2">
    <source>
        <dbReference type="ARBA" id="ARBA00022448"/>
    </source>
</evidence>
<dbReference type="SUPFAM" id="SSF53850">
    <property type="entry name" value="Periplasmic binding protein-like II"/>
    <property type="match status" value="1"/>
</dbReference>
<keyword evidence="3 4" id="KW-0732">Signal</keyword>
<dbReference type="GO" id="GO:0016020">
    <property type="term" value="C:membrane"/>
    <property type="evidence" value="ECO:0007669"/>
    <property type="project" value="InterPro"/>
</dbReference>
<comment type="similarity">
    <text evidence="1">Belongs to the bacterial solute-binding protein 3 family.</text>
</comment>
<evidence type="ECO:0000256" key="3">
    <source>
        <dbReference type="ARBA" id="ARBA00022729"/>
    </source>
</evidence>
<dbReference type="InterPro" id="IPR001638">
    <property type="entry name" value="Solute-binding_3/MltF_N"/>
</dbReference>
<reference evidence="8" key="1">
    <citation type="journal article" date="2013" name="Proc. Natl. Acad. Sci. U.S.A.">
        <title>Improving the coverage of the cyanobacterial phylum using diversity-driven genome sequencing.</title>
        <authorList>
            <person name="Shih P.M."/>
            <person name="Wu D."/>
            <person name="Latifi A."/>
            <person name="Axen S.D."/>
            <person name="Fewer D.P."/>
            <person name="Talla E."/>
            <person name="Calteau A."/>
            <person name="Cai F."/>
            <person name="Tandeau de Marsac N."/>
            <person name="Rippka R."/>
            <person name="Herdman M."/>
            <person name="Sivonen K."/>
            <person name="Coursin T."/>
            <person name="Laurent T."/>
            <person name="Goodwin L."/>
            <person name="Nolan M."/>
            <person name="Davenport K.W."/>
            <person name="Han C.S."/>
            <person name="Rubin E.M."/>
            <person name="Eisen J.A."/>
            <person name="Woyke T."/>
            <person name="Gugger M."/>
            <person name="Kerfeld C.A."/>
        </authorList>
    </citation>
    <scope>NUCLEOTIDE SEQUENCE [LARGE SCALE GENOMIC DNA]</scope>
    <source>
        <strain evidence="8">ATCC 29140 / PCC 7202</strain>
    </source>
</reference>
<proteinExistence type="inferred from homology"/>
<dbReference type="AlphaFoldDB" id="K9YHJ4"/>
<feature type="signal peptide" evidence="4">
    <location>
        <begin position="1"/>
        <end position="22"/>
    </location>
</feature>
<dbReference type="Gene3D" id="3.40.190.10">
    <property type="entry name" value="Periplasmic binding protein-like II"/>
    <property type="match status" value="2"/>
</dbReference>
<evidence type="ECO:0000313" key="7">
    <source>
        <dbReference type="EMBL" id="AFZ46436.1"/>
    </source>
</evidence>
<evidence type="ECO:0000256" key="4">
    <source>
        <dbReference type="SAM" id="SignalP"/>
    </source>
</evidence>
<protein>
    <submittedName>
        <fullName evidence="7">Amino acid ABC transporter substrate-binding protein, PAAT family</fullName>
    </submittedName>
</protein>
<dbReference type="GO" id="GO:0030288">
    <property type="term" value="C:outer membrane-bounded periplasmic space"/>
    <property type="evidence" value="ECO:0007669"/>
    <property type="project" value="TreeGrafter"/>
</dbReference>
<dbReference type="BioCyc" id="CSTA292563:G1353-460-MONOMER"/>